<proteinExistence type="predicted"/>
<keyword evidence="1" id="KW-1133">Transmembrane helix</keyword>
<protein>
    <submittedName>
        <fullName evidence="3">Cysteine peptidase family C39 domain-containing protein</fullName>
    </submittedName>
</protein>
<dbReference type="InterPro" id="IPR005074">
    <property type="entry name" value="Peptidase_C39"/>
</dbReference>
<gene>
    <name evidence="3" type="ORF">OKA04_01615</name>
</gene>
<evidence type="ECO:0000256" key="1">
    <source>
        <dbReference type="SAM" id="Phobius"/>
    </source>
</evidence>
<evidence type="ECO:0000259" key="2">
    <source>
        <dbReference type="PROSITE" id="PS50990"/>
    </source>
</evidence>
<comment type="caution">
    <text evidence="3">The sequence shown here is derived from an EMBL/GenBank/DDBJ whole genome shotgun (WGS) entry which is preliminary data.</text>
</comment>
<dbReference type="PROSITE" id="PS50990">
    <property type="entry name" value="PEPTIDASE_C39"/>
    <property type="match status" value="1"/>
</dbReference>
<evidence type="ECO:0000313" key="4">
    <source>
        <dbReference type="Proteomes" id="UP001207930"/>
    </source>
</evidence>
<name>A0ABT3FIL7_9BACT</name>
<reference evidence="3 4" key="1">
    <citation type="submission" date="2022-10" db="EMBL/GenBank/DDBJ databases">
        <title>Luteolibacter flavescens strain MCCC 1K03193, whole genome shotgun sequencing project.</title>
        <authorList>
            <person name="Zhao G."/>
            <person name="Shen L."/>
        </authorList>
    </citation>
    <scope>NUCLEOTIDE SEQUENCE [LARGE SCALE GENOMIC DNA]</scope>
    <source>
        <strain evidence="3 4">MCCC 1K03193</strain>
    </source>
</reference>
<evidence type="ECO:0000313" key="3">
    <source>
        <dbReference type="EMBL" id="MCW1883406.1"/>
    </source>
</evidence>
<dbReference type="Pfam" id="PF03412">
    <property type="entry name" value="Peptidase_C39"/>
    <property type="match status" value="1"/>
</dbReference>
<dbReference type="RefSeq" id="WP_264499367.1">
    <property type="nucleotide sequence ID" value="NZ_JAPDDS010000001.1"/>
</dbReference>
<dbReference type="Gene3D" id="3.90.70.10">
    <property type="entry name" value="Cysteine proteinases"/>
    <property type="match status" value="1"/>
</dbReference>
<keyword evidence="4" id="KW-1185">Reference proteome</keyword>
<sequence length="263" mass="29035">MSAAVTLCLVILLFVALHVAAWKLTVDRRRTVQTAVALLLTMLCLPGAWFAFYYLHILPEPPLLYQLRSLPFGEGFLAFFGAAAGAWRNVLPGLLKLLPTSGGMCLLAIPFLKPIVHPIDLAGLHERWDGDVCYQSSGVTCGPASAANILRFLGDTGATEKDLAREAWSSQSSTEAWHLARALRERGYHVKFLAPDGLPSREHLPGILGTGTKMAGHFIAVLEITDEEIHYIDPLRGRVRIPLDEFEEWVEMEPFFMSVQRGG</sequence>
<organism evidence="3 4">
    <name type="scientific">Luteolibacter flavescens</name>
    <dbReference type="NCBI Taxonomy" id="1859460"/>
    <lineage>
        <taxon>Bacteria</taxon>
        <taxon>Pseudomonadati</taxon>
        <taxon>Verrucomicrobiota</taxon>
        <taxon>Verrucomicrobiia</taxon>
        <taxon>Verrucomicrobiales</taxon>
        <taxon>Verrucomicrobiaceae</taxon>
        <taxon>Luteolibacter</taxon>
    </lineage>
</organism>
<keyword evidence="1" id="KW-0812">Transmembrane</keyword>
<keyword evidence="1" id="KW-0472">Membrane</keyword>
<accession>A0ABT3FIL7</accession>
<dbReference type="Proteomes" id="UP001207930">
    <property type="component" value="Unassembled WGS sequence"/>
</dbReference>
<feature type="transmembrane region" description="Helical" evidence="1">
    <location>
        <begin position="31"/>
        <end position="55"/>
    </location>
</feature>
<feature type="domain" description="Peptidase C39" evidence="2">
    <location>
        <begin position="135"/>
        <end position="257"/>
    </location>
</feature>
<dbReference type="EMBL" id="JAPDDS010000001">
    <property type="protein sequence ID" value="MCW1883406.1"/>
    <property type="molecule type" value="Genomic_DNA"/>
</dbReference>